<dbReference type="SUPFAM" id="SSF56645">
    <property type="entry name" value="Acyl-CoA dehydrogenase NM domain-like"/>
    <property type="match status" value="1"/>
</dbReference>
<dbReference type="InterPro" id="IPR046373">
    <property type="entry name" value="Acyl-CoA_Oxase/DH_mid-dom_sf"/>
</dbReference>
<dbReference type="PANTHER" id="PTHR43884:SF12">
    <property type="entry name" value="ISOVALERYL-COA DEHYDROGENASE, MITOCHONDRIAL-RELATED"/>
    <property type="match status" value="1"/>
</dbReference>
<dbReference type="Pfam" id="PF00441">
    <property type="entry name" value="Acyl-CoA_dh_1"/>
    <property type="match status" value="1"/>
</dbReference>
<evidence type="ECO:0000313" key="10">
    <source>
        <dbReference type="Proteomes" id="UP001500635"/>
    </source>
</evidence>
<evidence type="ECO:0000313" key="9">
    <source>
        <dbReference type="EMBL" id="GAA4392112.1"/>
    </source>
</evidence>
<evidence type="ECO:0000256" key="5">
    <source>
        <dbReference type="RuleBase" id="RU362125"/>
    </source>
</evidence>
<feature type="region of interest" description="Disordered" evidence="6">
    <location>
        <begin position="56"/>
        <end position="91"/>
    </location>
</feature>
<keyword evidence="4 5" id="KW-0274">FAD</keyword>
<proteinExistence type="inferred from homology"/>
<reference evidence="10" key="1">
    <citation type="journal article" date="2019" name="Int. J. Syst. Evol. Microbiol.">
        <title>The Global Catalogue of Microorganisms (GCM) 10K type strain sequencing project: providing services to taxonomists for standard genome sequencing and annotation.</title>
        <authorList>
            <consortium name="The Broad Institute Genomics Platform"/>
            <consortium name="The Broad Institute Genome Sequencing Center for Infectious Disease"/>
            <person name="Wu L."/>
            <person name="Ma J."/>
        </authorList>
    </citation>
    <scope>NUCLEOTIDE SEQUENCE [LARGE SCALE GENOMIC DNA]</scope>
    <source>
        <strain evidence="10">JCM 17688</strain>
    </source>
</reference>
<dbReference type="PANTHER" id="PTHR43884">
    <property type="entry name" value="ACYL-COA DEHYDROGENASE"/>
    <property type="match status" value="1"/>
</dbReference>
<dbReference type="InterPro" id="IPR036250">
    <property type="entry name" value="AcylCo_DH-like_C"/>
</dbReference>
<comment type="cofactor">
    <cofactor evidence="1 5">
        <name>FAD</name>
        <dbReference type="ChEBI" id="CHEBI:57692"/>
    </cofactor>
</comment>
<dbReference type="RefSeq" id="WP_344995036.1">
    <property type="nucleotide sequence ID" value="NZ_BAABFR010000027.1"/>
</dbReference>
<comment type="caution">
    <text evidence="9">The sequence shown here is derived from an EMBL/GenBank/DDBJ whole genome shotgun (WGS) entry which is preliminary data.</text>
</comment>
<dbReference type="SUPFAM" id="SSF47203">
    <property type="entry name" value="Acyl-CoA dehydrogenase C-terminal domain-like"/>
    <property type="match status" value="1"/>
</dbReference>
<feature type="compositionally biased region" description="Basic and acidic residues" evidence="6">
    <location>
        <begin position="66"/>
        <end position="77"/>
    </location>
</feature>
<dbReference type="PROSITE" id="PS50890">
    <property type="entry name" value="PUA"/>
    <property type="match status" value="1"/>
</dbReference>
<dbReference type="Pfam" id="PF02770">
    <property type="entry name" value="Acyl-CoA_dh_M"/>
    <property type="match status" value="1"/>
</dbReference>
<protein>
    <submittedName>
        <fullName evidence="9">Acyl-CoA dehydrogenase family protein</fullName>
    </submittedName>
</protein>
<keyword evidence="5" id="KW-0560">Oxidoreductase</keyword>
<feature type="domain" description="Acyl-CoA oxidase/dehydrogenase middle" evidence="8">
    <location>
        <begin position="141"/>
        <end position="235"/>
    </location>
</feature>
<dbReference type="Gene3D" id="1.20.140.10">
    <property type="entry name" value="Butyryl-CoA Dehydrogenase, subunit A, domain 3"/>
    <property type="match status" value="1"/>
</dbReference>
<name>A0ABP8JKB1_9ACTN</name>
<feature type="compositionally biased region" description="Low complexity" evidence="6">
    <location>
        <begin position="56"/>
        <end position="65"/>
    </location>
</feature>
<evidence type="ECO:0000256" key="1">
    <source>
        <dbReference type="ARBA" id="ARBA00001974"/>
    </source>
</evidence>
<evidence type="ECO:0000256" key="3">
    <source>
        <dbReference type="ARBA" id="ARBA00022630"/>
    </source>
</evidence>
<evidence type="ECO:0000259" key="7">
    <source>
        <dbReference type="Pfam" id="PF00441"/>
    </source>
</evidence>
<organism evidence="9 10">
    <name type="scientific">Tsukamurella soli</name>
    <dbReference type="NCBI Taxonomy" id="644556"/>
    <lineage>
        <taxon>Bacteria</taxon>
        <taxon>Bacillati</taxon>
        <taxon>Actinomycetota</taxon>
        <taxon>Actinomycetes</taxon>
        <taxon>Mycobacteriales</taxon>
        <taxon>Tsukamurellaceae</taxon>
        <taxon>Tsukamurella</taxon>
    </lineage>
</organism>
<dbReference type="InterPro" id="IPR037069">
    <property type="entry name" value="AcylCoA_DH/ox_N_sf"/>
</dbReference>
<evidence type="ECO:0000256" key="2">
    <source>
        <dbReference type="ARBA" id="ARBA00009347"/>
    </source>
</evidence>
<dbReference type="InterPro" id="IPR006091">
    <property type="entry name" value="Acyl-CoA_Oxase/DH_mid-dom"/>
</dbReference>
<evidence type="ECO:0000256" key="4">
    <source>
        <dbReference type="ARBA" id="ARBA00022827"/>
    </source>
</evidence>
<feature type="domain" description="Acyl-CoA dehydrogenase/oxidase C-terminal" evidence="7">
    <location>
        <begin position="253"/>
        <end position="403"/>
    </location>
</feature>
<dbReference type="Gene3D" id="2.40.110.10">
    <property type="entry name" value="Butyryl-CoA Dehydrogenase, subunit A, domain 2"/>
    <property type="match status" value="1"/>
</dbReference>
<dbReference type="InterPro" id="IPR009075">
    <property type="entry name" value="AcylCo_DH/oxidase_C"/>
</dbReference>
<comment type="similarity">
    <text evidence="2 5">Belongs to the acyl-CoA dehydrogenase family.</text>
</comment>
<keyword evidence="10" id="KW-1185">Reference proteome</keyword>
<evidence type="ECO:0000259" key="8">
    <source>
        <dbReference type="Pfam" id="PF02770"/>
    </source>
</evidence>
<dbReference type="Proteomes" id="UP001500635">
    <property type="component" value="Unassembled WGS sequence"/>
</dbReference>
<dbReference type="InterPro" id="IPR009100">
    <property type="entry name" value="AcylCoA_DH/oxidase_NM_dom_sf"/>
</dbReference>
<dbReference type="Gene3D" id="1.10.540.10">
    <property type="entry name" value="Acyl-CoA dehydrogenase/oxidase, N-terminal domain"/>
    <property type="match status" value="1"/>
</dbReference>
<gene>
    <name evidence="9" type="ORF">GCM10023147_21690</name>
</gene>
<accession>A0ABP8JKB1</accession>
<dbReference type="EMBL" id="BAABFR010000027">
    <property type="protein sequence ID" value="GAA4392112.1"/>
    <property type="molecule type" value="Genomic_DNA"/>
</dbReference>
<sequence>MTINLELPKKLKASVELTHQAAAEVLRPIARKYDLAEHQPPKELDTASALYDGLAAAGQAPSGSSGDRKTDEAEKPKPKPTVDPTASRNGGTMESIINAIEMCWGDVGLMLAFPYQGLGNAAIAAVATDEQLERFGKVWASMAITEPGFGSDSAAVSTTAVRDGDEWVLNGTKIFVTSGGRADHIVVWATLDKSLGRAAIKSFVVPREHPGVTVTRLEHKLGIKASDTAEIRFENARIPLDNILGSAEINVEKGFAGVMQTFDNTRPLVAAMAIGCARASLEELRRVLEDAGVVIDYDLPINAQSYAAAEFIRLESDWEAAFQLTLKAGWMADNKLPNSMQASMAKAKAGRVGSDVTLKAVELAGTVGYSERTLLEKWARDSKILDIFEGTQQIQQLIIARRTLDLTSAQLK</sequence>
<keyword evidence="3 5" id="KW-0285">Flavoprotein</keyword>
<evidence type="ECO:0000256" key="6">
    <source>
        <dbReference type="SAM" id="MobiDB-lite"/>
    </source>
</evidence>